<sequence length="377" mass="41814">MSTTASTAEAPRVALPSLTGMRFVAAFMVFCGHAMAENLFGDDSVNRALVNPALAGSFTGVSFFFVLSGFVLTWSARDDDTKRRFWRRRFWRIYPVHLVTWLSSAVIGLALGNVVAELMNLPSLFLLHALFPRPFSINEPSWSLSVEAFFYLLFPLLLRWVKRIRPERLWLWAGLIVAAIAVVGLVVSFALPSQPWQDPLRMTWVQQWLVYSLPPVRTLEFVLGIVMARIVLTGRWIRLPLGPAVVLLVAGYLGKAFTVTVPYGVVAPTIIPIALVIPAAAAADLTGASSVFRTPAMLWLGRISYAFFMVHFLVLHFGHQLLLDEATYSIPVAIGVLALAFVVTVGVSALLHHYVEQPAMLRWSQPRRRREGTTAGA</sequence>
<dbReference type="Proteomes" id="UP001519332">
    <property type="component" value="Unassembled WGS sequence"/>
</dbReference>
<feature type="transmembrane region" description="Helical" evidence="1">
    <location>
        <begin position="170"/>
        <end position="191"/>
    </location>
</feature>
<keyword evidence="1" id="KW-0472">Membrane</keyword>
<feature type="transmembrane region" description="Helical" evidence="1">
    <location>
        <begin position="299"/>
        <end position="318"/>
    </location>
</feature>
<reference evidence="3 4" key="1">
    <citation type="submission" date="2021-03" db="EMBL/GenBank/DDBJ databases">
        <title>Sequencing the genomes of 1000 actinobacteria strains.</title>
        <authorList>
            <person name="Klenk H.-P."/>
        </authorList>
    </citation>
    <scope>NUCLEOTIDE SEQUENCE [LARGE SCALE GENOMIC DNA]</scope>
    <source>
        <strain evidence="3 4">DSM 46670</strain>
    </source>
</reference>
<feature type="transmembrane region" description="Helical" evidence="1">
    <location>
        <begin position="244"/>
        <end position="264"/>
    </location>
</feature>
<keyword evidence="1" id="KW-1133">Transmembrane helix</keyword>
<comment type="caution">
    <text evidence="3">The sequence shown here is derived from an EMBL/GenBank/DDBJ whole genome shotgun (WGS) entry which is preliminary data.</text>
</comment>
<feature type="transmembrane region" description="Helical" evidence="1">
    <location>
        <begin position="96"/>
        <end position="121"/>
    </location>
</feature>
<accession>A0ABS4TWA8</accession>
<evidence type="ECO:0000259" key="2">
    <source>
        <dbReference type="Pfam" id="PF01757"/>
    </source>
</evidence>
<dbReference type="RefSeq" id="WP_209645625.1">
    <property type="nucleotide sequence ID" value="NZ_JAGINW010000001.1"/>
</dbReference>
<evidence type="ECO:0000313" key="3">
    <source>
        <dbReference type="EMBL" id="MBP2328680.1"/>
    </source>
</evidence>
<dbReference type="Pfam" id="PF01757">
    <property type="entry name" value="Acyl_transf_3"/>
    <property type="match status" value="1"/>
</dbReference>
<feature type="transmembrane region" description="Helical" evidence="1">
    <location>
        <begin position="330"/>
        <end position="355"/>
    </location>
</feature>
<evidence type="ECO:0000313" key="4">
    <source>
        <dbReference type="Proteomes" id="UP001519332"/>
    </source>
</evidence>
<organism evidence="3 4">
    <name type="scientific">Kibdelosporangium banguiense</name>
    <dbReference type="NCBI Taxonomy" id="1365924"/>
    <lineage>
        <taxon>Bacteria</taxon>
        <taxon>Bacillati</taxon>
        <taxon>Actinomycetota</taxon>
        <taxon>Actinomycetes</taxon>
        <taxon>Pseudonocardiales</taxon>
        <taxon>Pseudonocardiaceae</taxon>
        <taxon>Kibdelosporangium</taxon>
    </lineage>
</organism>
<feature type="domain" description="Acyltransferase 3" evidence="2">
    <location>
        <begin position="17"/>
        <end position="351"/>
    </location>
</feature>
<dbReference type="InterPro" id="IPR002656">
    <property type="entry name" value="Acyl_transf_3_dom"/>
</dbReference>
<dbReference type="EMBL" id="JAGINW010000001">
    <property type="protein sequence ID" value="MBP2328680.1"/>
    <property type="molecule type" value="Genomic_DNA"/>
</dbReference>
<protein>
    <submittedName>
        <fullName evidence="3">Peptidoglycan/LPS O-acetylase OafA/YrhL</fullName>
    </submittedName>
</protein>
<dbReference type="PANTHER" id="PTHR23028">
    <property type="entry name" value="ACETYLTRANSFERASE"/>
    <property type="match status" value="1"/>
</dbReference>
<keyword evidence="4" id="KW-1185">Reference proteome</keyword>
<keyword evidence="1" id="KW-0812">Transmembrane</keyword>
<feature type="transmembrane region" description="Helical" evidence="1">
    <location>
        <begin position="270"/>
        <end position="292"/>
    </location>
</feature>
<name>A0ABS4TWA8_9PSEU</name>
<dbReference type="PANTHER" id="PTHR23028:SF53">
    <property type="entry name" value="ACYL_TRANSF_3 DOMAIN-CONTAINING PROTEIN"/>
    <property type="match status" value="1"/>
</dbReference>
<feature type="transmembrane region" description="Helical" evidence="1">
    <location>
        <begin position="21"/>
        <end position="41"/>
    </location>
</feature>
<dbReference type="InterPro" id="IPR050879">
    <property type="entry name" value="Acyltransferase_3"/>
</dbReference>
<evidence type="ECO:0000256" key="1">
    <source>
        <dbReference type="SAM" id="Phobius"/>
    </source>
</evidence>
<feature type="transmembrane region" description="Helical" evidence="1">
    <location>
        <begin position="141"/>
        <end position="158"/>
    </location>
</feature>
<feature type="transmembrane region" description="Helical" evidence="1">
    <location>
        <begin position="53"/>
        <end position="75"/>
    </location>
</feature>
<gene>
    <name evidence="3" type="ORF">JOF56_009065</name>
</gene>
<proteinExistence type="predicted"/>
<feature type="transmembrane region" description="Helical" evidence="1">
    <location>
        <begin position="211"/>
        <end position="232"/>
    </location>
</feature>